<dbReference type="InterPro" id="IPR036388">
    <property type="entry name" value="WH-like_DNA-bd_sf"/>
</dbReference>
<dbReference type="PANTHER" id="PTHR30579">
    <property type="entry name" value="TRANSCRIPTIONAL REGULATOR"/>
    <property type="match status" value="1"/>
</dbReference>
<dbReference type="SUPFAM" id="SSF46785">
    <property type="entry name" value="Winged helix' DNA-binding domain"/>
    <property type="match status" value="1"/>
</dbReference>
<dbReference type="InterPro" id="IPR050176">
    <property type="entry name" value="LTTR"/>
</dbReference>
<keyword evidence="4" id="KW-0804">Transcription</keyword>
<dbReference type="EMBL" id="LPVY01000002">
    <property type="protein sequence ID" value="KZB69080.1"/>
    <property type="molecule type" value="Genomic_DNA"/>
</dbReference>
<dbReference type="Pfam" id="PF03466">
    <property type="entry name" value="LysR_substrate"/>
    <property type="match status" value="1"/>
</dbReference>
<sequence>MDWEALRTFAVVCRANTMSAAARELGVNQTTIARRIARLEEATGFPVLLRRDGQMSPTLRAQSLLKTARAMEAEVSTLLEANGTLSEKAACPEISGVVRVAGVDVIFENCIAPRLGELTSNHPSLCVELIGGNRNLSLPQRETDIALRLARPQTGAFHIRKIGVMEYGIYGPAGMDDPTTAPWVDLDDAFAEKPEQIWLNRHFPNRHTISRSNRGSIMATMACAANAFALLPRCLGDRIPGLTRKPDIDPEGREIWLLIHQDMRHVPRVRIVAEWVSDVLIGSAAIKSV</sequence>
<dbReference type="Pfam" id="PF00126">
    <property type="entry name" value="HTH_1"/>
    <property type="match status" value="1"/>
</dbReference>
<dbReference type="GO" id="GO:0003700">
    <property type="term" value="F:DNA-binding transcription factor activity"/>
    <property type="evidence" value="ECO:0007669"/>
    <property type="project" value="InterPro"/>
</dbReference>
<dbReference type="AlphaFoldDB" id="A0A154LCG6"/>
<evidence type="ECO:0000256" key="4">
    <source>
        <dbReference type="ARBA" id="ARBA00023163"/>
    </source>
</evidence>
<dbReference type="SUPFAM" id="SSF53850">
    <property type="entry name" value="Periplasmic binding protein-like II"/>
    <property type="match status" value="1"/>
</dbReference>
<comment type="caution">
    <text evidence="6">The sequence shown here is derived from an EMBL/GenBank/DDBJ whole genome shotgun (WGS) entry which is preliminary data.</text>
</comment>
<dbReference type="OrthoDB" id="9787460at2"/>
<organism evidence="6 7">
    <name type="scientific">Thalassospira lucentensis</name>
    <dbReference type="NCBI Taxonomy" id="168935"/>
    <lineage>
        <taxon>Bacteria</taxon>
        <taxon>Pseudomonadati</taxon>
        <taxon>Pseudomonadota</taxon>
        <taxon>Alphaproteobacteria</taxon>
        <taxon>Rhodospirillales</taxon>
        <taxon>Thalassospiraceae</taxon>
        <taxon>Thalassospira</taxon>
    </lineage>
</organism>
<dbReference type="InterPro" id="IPR000847">
    <property type="entry name" value="LysR_HTH_N"/>
</dbReference>
<keyword evidence="2" id="KW-0805">Transcription regulation</keyword>
<gene>
    <name evidence="6" type="ORF">AUP42_09295</name>
</gene>
<evidence type="ECO:0000256" key="2">
    <source>
        <dbReference type="ARBA" id="ARBA00023015"/>
    </source>
</evidence>
<evidence type="ECO:0000259" key="5">
    <source>
        <dbReference type="PROSITE" id="PS50931"/>
    </source>
</evidence>
<dbReference type="Gene3D" id="3.40.190.290">
    <property type="match status" value="1"/>
</dbReference>
<proteinExistence type="inferred from homology"/>
<dbReference type="Proteomes" id="UP000076335">
    <property type="component" value="Unassembled WGS sequence"/>
</dbReference>
<dbReference type="PANTHER" id="PTHR30579:SF3">
    <property type="entry name" value="TRANSCRIPTIONAL REGULATORY PROTEIN"/>
    <property type="match status" value="1"/>
</dbReference>
<feature type="domain" description="HTH lysR-type" evidence="5">
    <location>
        <begin position="1"/>
        <end position="58"/>
    </location>
</feature>
<dbReference type="Gene3D" id="1.10.10.10">
    <property type="entry name" value="Winged helix-like DNA-binding domain superfamily/Winged helix DNA-binding domain"/>
    <property type="match status" value="1"/>
</dbReference>
<dbReference type="PROSITE" id="PS50931">
    <property type="entry name" value="HTH_LYSR"/>
    <property type="match status" value="1"/>
</dbReference>
<comment type="similarity">
    <text evidence="1">Belongs to the LysR transcriptional regulatory family.</text>
</comment>
<evidence type="ECO:0000313" key="6">
    <source>
        <dbReference type="EMBL" id="KZB69080.1"/>
    </source>
</evidence>
<dbReference type="InterPro" id="IPR005119">
    <property type="entry name" value="LysR_subst-bd"/>
</dbReference>
<protein>
    <submittedName>
        <fullName evidence="6">LysR family transcriptional regulator</fullName>
    </submittedName>
</protein>
<evidence type="ECO:0000256" key="3">
    <source>
        <dbReference type="ARBA" id="ARBA00023125"/>
    </source>
</evidence>
<evidence type="ECO:0000313" key="7">
    <source>
        <dbReference type="Proteomes" id="UP000076335"/>
    </source>
</evidence>
<evidence type="ECO:0000256" key="1">
    <source>
        <dbReference type="ARBA" id="ARBA00009437"/>
    </source>
</evidence>
<dbReference type="GO" id="GO:0003677">
    <property type="term" value="F:DNA binding"/>
    <property type="evidence" value="ECO:0007669"/>
    <property type="project" value="UniProtKB-KW"/>
</dbReference>
<accession>A0A154LCG6</accession>
<name>A0A154LCG6_9PROT</name>
<reference evidence="6 7" key="1">
    <citation type="submission" date="2015-12" db="EMBL/GenBank/DDBJ databases">
        <title>Genome sequence of Thalassospira lucentensis MCCC 1A02072.</title>
        <authorList>
            <person name="Lu L."/>
            <person name="Lai Q."/>
            <person name="Shao Z."/>
            <person name="Qian P."/>
        </authorList>
    </citation>
    <scope>NUCLEOTIDE SEQUENCE [LARGE SCALE GENOMIC DNA]</scope>
    <source>
        <strain evidence="6 7">MCCC 1A02072</strain>
    </source>
</reference>
<dbReference type="RefSeq" id="WP_062948096.1">
    <property type="nucleotide sequence ID" value="NZ_LPVY01000002.1"/>
</dbReference>
<dbReference type="InterPro" id="IPR036390">
    <property type="entry name" value="WH_DNA-bd_sf"/>
</dbReference>
<keyword evidence="3" id="KW-0238">DNA-binding</keyword>